<dbReference type="STRING" id="46731.A0A3M6ULW2"/>
<dbReference type="PANTHER" id="PTHR24023">
    <property type="entry name" value="COLLAGEN ALPHA"/>
    <property type="match status" value="1"/>
</dbReference>
<evidence type="ECO:0000313" key="2">
    <source>
        <dbReference type="EMBL" id="RMX54579.1"/>
    </source>
</evidence>
<feature type="compositionally biased region" description="Low complexity" evidence="1">
    <location>
        <begin position="183"/>
        <end position="192"/>
    </location>
</feature>
<feature type="compositionally biased region" description="Pro residues" evidence="1">
    <location>
        <begin position="55"/>
        <end position="64"/>
    </location>
</feature>
<feature type="region of interest" description="Disordered" evidence="1">
    <location>
        <begin position="291"/>
        <end position="316"/>
    </location>
</feature>
<feature type="region of interest" description="Disordered" evidence="1">
    <location>
        <begin position="49"/>
        <end position="134"/>
    </location>
</feature>
<comment type="caution">
    <text evidence="2">The sequence shown here is derived from an EMBL/GenBank/DDBJ whole genome shotgun (WGS) entry which is preliminary data.</text>
</comment>
<reference evidence="2 3" key="1">
    <citation type="journal article" date="2018" name="Sci. Rep.">
        <title>Comparative analysis of the Pocillopora damicornis genome highlights role of immune system in coral evolution.</title>
        <authorList>
            <person name="Cunning R."/>
            <person name="Bay R.A."/>
            <person name="Gillette P."/>
            <person name="Baker A.C."/>
            <person name="Traylor-Knowles N."/>
        </authorList>
    </citation>
    <scope>NUCLEOTIDE SEQUENCE [LARGE SCALE GENOMIC DNA]</scope>
    <source>
        <strain evidence="2">RSMAS</strain>
        <tissue evidence="2">Whole animal</tissue>
    </source>
</reference>
<dbReference type="InterPro" id="IPR008160">
    <property type="entry name" value="Collagen"/>
</dbReference>
<accession>A0A3M6ULW2</accession>
<keyword evidence="3" id="KW-1185">Reference proteome</keyword>
<dbReference type="Pfam" id="PF01391">
    <property type="entry name" value="Collagen"/>
    <property type="match status" value="2"/>
</dbReference>
<evidence type="ECO:0000256" key="1">
    <source>
        <dbReference type="SAM" id="MobiDB-lite"/>
    </source>
</evidence>
<name>A0A3M6ULW2_POCDA</name>
<protein>
    <recommendedName>
        <fullName evidence="4">Collagen IV NC1 domain-containing protein</fullName>
    </recommendedName>
</protein>
<dbReference type="PANTHER" id="PTHR24023:SF1038">
    <property type="entry name" value="COLLAGEN ALPHA-1(XVII) CHAIN ISOFORM X1"/>
    <property type="match status" value="1"/>
</dbReference>
<feature type="compositionally biased region" description="Basic and acidic residues" evidence="1">
    <location>
        <begin position="172"/>
        <end position="181"/>
    </location>
</feature>
<dbReference type="OrthoDB" id="5983381at2759"/>
<feature type="compositionally biased region" description="Basic and acidic residues" evidence="1">
    <location>
        <begin position="71"/>
        <end position="81"/>
    </location>
</feature>
<dbReference type="GO" id="GO:0031012">
    <property type="term" value="C:extracellular matrix"/>
    <property type="evidence" value="ECO:0007669"/>
    <property type="project" value="TreeGrafter"/>
</dbReference>
<sequence>MNTQRNQIASFISHKYSIKMVSSPSLSFKVLLVAFFSSSLFTISRSTESLDSVSEPPPTLPPFPCNCKDGTPGRDGKDGRDGLTVVGPPGPPGNNGLNGTDGKNGRDGKDGRDGRDGEKGNPGSSGERGPPGVCDIAELNSIKARILDLERKIVNQTIIPGPQGPQGPPGENGHKGDKGEPGKTGPQGPQGKQGKEGPKGNRGFPGLPGAKGEKGDSVTLKGCRHRMKSSALRNENGFKEVILQGPSQGYVLVGVTCAAVEGGIAHLFYQEAKKSYLCYCTFPSTCKKGIAGRDDRRGKRSPSHKKDKDWREGKQLDGPKECYLHYWECPVL</sequence>
<dbReference type="InterPro" id="IPR050149">
    <property type="entry name" value="Collagen_superfamily"/>
</dbReference>
<dbReference type="GO" id="GO:0030198">
    <property type="term" value="P:extracellular matrix organization"/>
    <property type="evidence" value="ECO:0007669"/>
    <property type="project" value="TreeGrafter"/>
</dbReference>
<dbReference type="GO" id="GO:0030020">
    <property type="term" value="F:extracellular matrix structural constituent conferring tensile strength"/>
    <property type="evidence" value="ECO:0007669"/>
    <property type="project" value="TreeGrafter"/>
</dbReference>
<organism evidence="2 3">
    <name type="scientific">Pocillopora damicornis</name>
    <name type="common">Cauliflower coral</name>
    <name type="synonym">Millepora damicornis</name>
    <dbReference type="NCBI Taxonomy" id="46731"/>
    <lineage>
        <taxon>Eukaryota</taxon>
        <taxon>Metazoa</taxon>
        <taxon>Cnidaria</taxon>
        <taxon>Anthozoa</taxon>
        <taxon>Hexacorallia</taxon>
        <taxon>Scleractinia</taxon>
        <taxon>Astrocoeniina</taxon>
        <taxon>Pocilloporidae</taxon>
        <taxon>Pocillopora</taxon>
    </lineage>
</organism>
<feature type="compositionally biased region" description="Basic and acidic residues" evidence="1">
    <location>
        <begin position="304"/>
        <end position="316"/>
    </location>
</feature>
<dbReference type="EMBL" id="RCHS01001247">
    <property type="protein sequence ID" value="RMX54579.1"/>
    <property type="molecule type" value="Genomic_DNA"/>
</dbReference>
<evidence type="ECO:0008006" key="4">
    <source>
        <dbReference type="Google" id="ProtNLM"/>
    </source>
</evidence>
<proteinExistence type="predicted"/>
<dbReference type="AlphaFoldDB" id="A0A3M6ULW2"/>
<gene>
    <name evidence="2" type="ORF">pdam_00004622</name>
</gene>
<feature type="region of interest" description="Disordered" evidence="1">
    <location>
        <begin position="157"/>
        <end position="220"/>
    </location>
</feature>
<evidence type="ECO:0000313" key="3">
    <source>
        <dbReference type="Proteomes" id="UP000275408"/>
    </source>
</evidence>
<dbReference type="Proteomes" id="UP000275408">
    <property type="component" value="Unassembled WGS sequence"/>
</dbReference>
<feature type="compositionally biased region" description="Basic and acidic residues" evidence="1">
    <location>
        <begin position="103"/>
        <end position="119"/>
    </location>
</feature>
<dbReference type="GO" id="GO:0005615">
    <property type="term" value="C:extracellular space"/>
    <property type="evidence" value="ECO:0007669"/>
    <property type="project" value="TreeGrafter"/>
</dbReference>